<evidence type="ECO:0000313" key="3">
    <source>
        <dbReference type="Proteomes" id="UP000702544"/>
    </source>
</evidence>
<reference evidence="2 3" key="1">
    <citation type="submission" date="2020-01" db="EMBL/GenBank/DDBJ databases">
        <title>Genomes assembled from Gulf of Kutch pelagic sediment metagenomes.</title>
        <authorList>
            <person name="Chandrashekar M."/>
            <person name="Mahajan M.S."/>
            <person name="Dave K.J."/>
            <person name="Vatsa P."/>
            <person name="Nathani N.M."/>
        </authorList>
    </citation>
    <scope>NUCLEOTIDE SEQUENCE [LARGE SCALE GENOMIC DNA]</scope>
    <source>
        <strain evidence="2">KS3-K002</strain>
    </source>
</reference>
<protein>
    <submittedName>
        <fullName evidence="2">Antibiotic biosynthesis monooxygenase</fullName>
    </submittedName>
</protein>
<accession>A0AAE4ZAW0</accession>
<dbReference type="Proteomes" id="UP000702544">
    <property type="component" value="Unassembled WGS sequence"/>
</dbReference>
<dbReference type="InterPro" id="IPR011008">
    <property type="entry name" value="Dimeric_a/b-barrel"/>
</dbReference>
<dbReference type="GO" id="GO:0004497">
    <property type="term" value="F:monooxygenase activity"/>
    <property type="evidence" value="ECO:0007669"/>
    <property type="project" value="UniProtKB-KW"/>
</dbReference>
<proteinExistence type="predicted"/>
<evidence type="ECO:0000259" key="1">
    <source>
        <dbReference type="Pfam" id="PF03992"/>
    </source>
</evidence>
<dbReference type="SUPFAM" id="SSF54909">
    <property type="entry name" value="Dimeric alpha+beta barrel"/>
    <property type="match status" value="1"/>
</dbReference>
<comment type="caution">
    <text evidence="2">The sequence shown here is derived from an EMBL/GenBank/DDBJ whole genome shotgun (WGS) entry which is preliminary data.</text>
</comment>
<organism evidence="2 3">
    <name type="scientific">Candidatus Kutchimonas denitrificans</name>
    <dbReference type="NCBI Taxonomy" id="3056748"/>
    <lineage>
        <taxon>Bacteria</taxon>
        <taxon>Pseudomonadati</taxon>
        <taxon>Gemmatimonadota</taxon>
        <taxon>Gemmatimonadia</taxon>
        <taxon>Candidatus Palauibacterales</taxon>
        <taxon>Candidatus Palauibacteraceae</taxon>
        <taxon>Candidatus Kutchimonas</taxon>
    </lineage>
</organism>
<feature type="non-terminal residue" evidence="2">
    <location>
        <position position="96"/>
    </location>
</feature>
<evidence type="ECO:0000313" key="2">
    <source>
        <dbReference type="EMBL" id="NIR75772.1"/>
    </source>
</evidence>
<dbReference type="Pfam" id="PF03992">
    <property type="entry name" value="ABM"/>
    <property type="match status" value="1"/>
</dbReference>
<name>A0AAE4ZAW0_9BACT</name>
<keyword evidence="2" id="KW-0560">Oxidoreductase</keyword>
<feature type="domain" description="ABM" evidence="1">
    <location>
        <begin position="9"/>
        <end position="71"/>
    </location>
</feature>
<dbReference type="InterPro" id="IPR007138">
    <property type="entry name" value="ABM_dom"/>
</dbReference>
<dbReference type="EMBL" id="JAACAK010000095">
    <property type="protein sequence ID" value="NIR75772.1"/>
    <property type="molecule type" value="Genomic_DNA"/>
</dbReference>
<sequence length="96" mass="11200">MIARIWHGRTRIEHLDEYTDYIEKSGIAGLRGTPGNRAAMIFRRENGAEAEFLVVSFWESMEAVKAFAGEPLERAVYYPEDEKYLLEFEPEVVHYE</sequence>
<gene>
    <name evidence="2" type="ORF">GWO12_11785</name>
</gene>
<dbReference type="AlphaFoldDB" id="A0AAE4ZAW0"/>
<keyword evidence="2" id="KW-0503">Monooxygenase</keyword>